<dbReference type="EMBL" id="MWDQ01000069">
    <property type="protein sequence ID" value="OQB73688.1"/>
    <property type="molecule type" value="Genomic_DNA"/>
</dbReference>
<dbReference type="Gene3D" id="3.10.270.10">
    <property type="entry name" value="Urate Oxidase"/>
    <property type="match status" value="1"/>
</dbReference>
<dbReference type="InterPro" id="IPR003801">
    <property type="entry name" value="GTP_cyclohydrolase_FolE2/MptA"/>
</dbReference>
<dbReference type="PANTHER" id="PTHR36445">
    <property type="entry name" value="GTP CYCLOHYDROLASE MPTA"/>
    <property type="match status" value="1"/>
</dbReference>
<keyword evidence="1 2" id="KW-0378">Hydrolase</keyword>
<dbReference type="Pfam" id="PF02649">
    <property type="entry name" value="GCHY-1"/>
    <property type="match status" value="1"/>
</dbReference>
<dbReference type="GO" id="GO:0003934">
    <property type="term" value="F:GTP cyclohydrolase I activity"/>
    <property type="evidence" value="ECO:0007669"/>
    <property type="project" value="UniProtKB-EC"/>
</dbReference>
<accession>A0A1V6C9V2</accession>
<evidence type="ECO:0000313" key="2">
    <source>
        <dbReference type="EMBL" id="OQB73688.1"/>
    </source>
</evidence>
<proteinExistence type="predicted"/>
<sequence length="263" mass="30131">MVTERKFMVDVGMKNLPFPMRVPSKMNSRGQETVSQISIVARIMQEFEARWIDKFIEIIHRHRDEIGTIALKNNIREYLKELNATSVKIDIRYPFFVEKTTPVSKEKCIVQYVCTYSVKATSIDEKPRNMFTVEIPVITTYPGSSPETPGGLFGQLSVIEIEIESGKDIFPEEIVEIADRNALAPIYSFLTPDDQLSIIKKIHSEVRTSVATTDGIKEELARDNSIDWYRVKTSNFGMLHSYSTVISTEKNMWVPFSTYTDEP</sequence>
<evidence type="ECO:0000256" key="1">
    <source>
        <dbReference type="ARBA" id="ARBA00022801"/>
    </source>
</evidence>
<organism evidence="2">
    <name type="scientific">candidate division TA06 bacterium ADurb.Bin131</name>
    <dbReference type="NCBI Taxonomy" id="1852827"/>
    <lineage>
        <taxon>Bacteria</taxon>
        <taxon>Bacteria division TA06</taxon>
    </lineage>
</organism>
<name>A0A1V6C9V2_UNCT6</name>
<gene>
    <name evidence="2" type="primary">folE2</name>
    <name evidence="2" type="ORF">BWX89_00834</name>
</gene>
<comment type="caution">
    <text evidence="2">The sequence shown here is derived from an EMBL/GenBank/DDBJ whole genome shotgun (WGS) entry which is preliminary data.</text>
</comment>
<reference evidence="2" key="1">
    <citation type="submission" date="2017-02" db="EMBL/GenBank/DDBJ databases">
        <title>Delving into the versatile metabolic prowess of the omnipresent phylum Bacteroidetes.</title>
        <authorList>
            <person name="Nobu M.K."/>
            <person name="Mei R."/>
            <person name="Narihiro T."/>
            <person name="Kuroda K."/>
            <person name="Liu W.-T."/>
        </authorList>
    </citation>
    <scope>NUCLEOTIDE SEQUENCE</scope>
    <source>
        <strain evidence="2">ADurb.Bin131</strain>
    </source>
</reference>
<dbReference type="PANTHER" id="PTHR36445:SF1">
    <property type="entry name" value="GTP CYCLOHYDROLASE MPTA"/>
    <property type="match status" value="1"/>
</dbReference>
<dbReference type="EC" id="3.5.4.16" evidence="2"/>
<dbReference type="AlphaFoldDB" id="A0A1V6C9V2"/>
<dbReference type="Proteomes" id="UP000485562">
    <property type="component" value="Unassembled WGS sequence"/>
</dbReference>
<protein>
    <submittedName>
        <fullName evidence="2">GTP cyclohydrolase FolE2</fullName>
        <ecNumber evidence="2">3.5.4.16</ecNumber>
    </submittedName>
</protein>